<dbReference type="Pfam" id="PF00293">
    <property type="entry name" value="NUDIX"/>
    <property type="match status" value="1"/>
</dbReference>
<keyword evidence="2" id="KW-0479">Metal-binding</keyword>
<dbReference type="InterPro" id="IPR000086">
    <property type="entry name" value="NUDIX_hydrolase_dom"/>
</dbReference>
<dbReference type="InterPro" id="IPR015797">
    <property type="entry name" value="NUDIX_hydrolase-like_dom_sf"/>
</dbReference>
<evidence type="ECO:0000313" key="6">
    <source>
        <dbReference type="EMBL" id="RMA41880.1"/>
    </source>
</evidence>
<dbReference type="Gene3D" id="3.90.79.10">
    <property type="entry name" value="Nucleoside Triphosphate Pyrophosphohydrolase"/>
    <property type="match status" value="1"/>
</dbReference>
<keyword evidence="7" id="KW-1185">Reference proteome</keyword>
<dbReference type="EMBL" id="RCNT01000006">
    <property type="protein sequence ID" value="RMA41880.1"/>
    <property type="molecule type" value="Genomic_DNA"/>
</dbReference>
<dbReference type="SUPFAM" id="SSF55811">
    <property type="entry name" value="Nudix"/>
    <property type="match status" value="1"/>
</dbReference>
<protein>
    <submittedName>
        <fullName evidence="6">NUDIX domain-containing protein</fullName>
    </submittedName>
</protein>
<dbReference type="Proteomes" id="UP000281343">
    <property type="component" value="Unassembled WGS sequence"/>
</dbReference>
<evidence type="ECO:0000256" key="4">
    <source>
        <dbReference type="ARBA" id="ARBA00022842"/>
    </source>
</evidence>
<dbReference type="PROSITE" id="PS51462">
    <property type="entry name" value="NUDIX"/>
    <property type="match status" value="1"/>
</dbReference>
<evidence type="ECO:0000256" key="2">
    <source>
        <dbReference type="ARBA" id="ARBA00022723"/>
    </source>
</evidence>
<proteinExistence type="predicted"/>
<keyword evidence="4" id="KW-0460">Magnesium</keyword>
<dbReference type="GO" id="GO:0016462">
    <property type="term" value="F:pyrophosphatase activity"/>
    <property type="evidence" value="ECO:0007669"/>
    <property type="project" value="InterPro"/>
</dbReference>
<organism evidence="6 7">
    <name type="scientific">Rhodophyticola porphyridii</name>
    <dbReference type="NCBI Taxonomy" id="1852017"/>
    <lineage>
        <taxon>Bacteria</taxon>
        <taxon>Pseudomonadati</taxon>
        <taxon>Pseudomonadota</taxon>
        <taxon>Alphaproteobacteria</taxon>
        <taxon>Rhodobacterales</taxon>
        <taxon>Roseobacteraceae</taxon>
        <taxon>Rhodophyticola</taxon>
    </lineage>
</organism>
<reference evidence="6 7" key="1">
    <citation type="submission" date="2018-10" db="EMBL/GenBank/DDBJ databases">
        <authorList>
            <person name="Jung H.S."/>
            <person name="Jeon C.O."/>
        </authorList>
    </citation>
    <scope>NUCLEOTIDE SEQUENCE [LARGE SCALE GENOMIC DNA]</scope>
    <source>
        <strain evidence="6 7">MA-7-27</strain>
    </source>
</reference>
<sequence>MGSPRTYQAPLRIAGVPKRETRTQFAALCYRQRKSGVEVLLLTSRDTKRWIIPKGWPMDGLTPADAAAQEAWEEGGVKGNVHDHCIGIYSYTKRMEDQPDLPCIVAVFPVEVKKLDTDYPEADLRRRKWFTPKKAASRVKELELKQILREFDPSRLR</sequence>
<comment type="cofactor">
    <cofactor evidence="1">
        <name>Mg(2+)</name>
        <dbReference type="ChEBI" id="CHEBI:18420"/>
    </cofactor>
</comment>
<evidence type="ECO:0000259" key="5">
    <source>
        <dbReference type="PROSITE" id="PS51462"/>
    </source>
</evidence>
<evidence type="ECO:0000256" key="3">
    <source>
        <dbReference type="ARBA" id="ARBA00022801"/>
    </source>
</evidence>
<evidence type="ECO:0000256" key="1">
    <source>
        <dbReference type="ARBA" id="ARBA00001946"/>
    </source>
</evidence>
<accession>A0A3L9YGC1</accession>
<dbReference type="CDD" id="cd04666">
    <property type="entry name" value="NUDIX_DIPP2_like_Nudt4"/>
    <property type="match status" value="1"/>
</dbReference>
<dbReference type="GO" id="GO:0005737">
    <property type="term" value="C:cytoplasm"/>
    <property type="evidence" value="ECO:0007669"/>
    <property type="project" value="TreeGrafter"/>
</dbReference>
<dbReference type="GO" id="GO:0046872">
    <property type="term" value="F:metal ion binding"/>
    <property type="evidence" value="ECO:0007669"/>
    <property type="project" value="UniProtKB-KW"/>
</dbReference>
<dbReference type="PANTHER" id="PTHR12629">
    <property type="entry name" value="DIPHOSPHOINOSITOL POLYPHOSPHATE PHOSPHOHYDROLASE"/>
    <property type="match status" value="1"/>
</dbReference>
<name>A0A3L9YGC1_9RHOB</name>
<dbReference type="OrthoDB" id="7066910at2"/>
<dbReference type="PANTHER" id="PTHR12629:SF0">
    <property type="entry name" value="DIPHOSPHOINOSITOL-POLYPHOSPHATE DIPHOSPHATASE"/>
    <property type="match status" value="1"/>
</dbReference>
<dbReference type="AlphaFoldDB" id="A0A3L9YGC1"/>
<comment type="caution">
    <text evidence="6">The sequence shown here is derived from an EMBL/GenBank/DDBJ whole genome shotgun (WGS) entry which is preliminary data.</text>
</comment>
<dbReference type="InterPro" id="IPR047198">
    <property type="entry name" value="DDP-like_NUDIX"/>
</dbReference>
<evidence type="ECO:0000313" key="7">
    <source>
        <dbReference type="Proteomes" id="UP000281343"/>
    </source>
</evidence>
<feature type="domain" description="Nudix hydrolase" evidence="5">
    <location>
        <begin position="20"/>
        <end position="152"/>
    </location>
</feature>
<keyword evidence="3" id="KW-0378">Hydrolase</keyword>
<gene>
    <name evidence="6" type="ORF">D9R08_12570</name>
</gene>